<dbReference type="Pfam" id="PF03230">
    <property type="entry name" value="Antirestrict"/>
    <property type="match status" value="1"/>
</dbReference>
<reference evidence="2" key="2">
    <citation type="submission" date="2020-09" db="EMBL/GenBank/DDBJ databases">
        <authorList>
            <person name="Sun Q."/>
            <person name="Zhou Y."/>
        </authorList>
    </citation>
    <scope>NUCLEOTIDE SEQUENCE</scope>
    <source>
        <strain evidence="2">CGMCC 1.15082</strain>
    </source>
</reference>
<dbReference type="RefSeq" id="WP_188826350.1">
    <property type="nucleotide sequence ID" value="NZ_BMHH01000034.1"/>
</dbReference>
<evidence type="ECO:0000313" key="2">
    <source>
        <dbReference type="EMBL" id="GGB11630.1"/>
    </source>
</evidence>
<reference evidence="2" key="1">
    <citation type="journal article" date="2014" name="Int. J. Syst. Evol. Microbiol.">
        <title>Complete genome sequence of Corynebacterium casei LMG S-19264T (=DSM 44701T), isolated from a smear-ripened cheese.</title>
        <authorList>
            <consortium name="US DOE Joint Genome Institute (JGI-PGF)"/>
            <person name="Walter F."/>
            <person name="Albersmeier A."/>
            <person name="Kalinowski J."/>
            <person name="Ruckert C."/>
        </authorList>
    </citation>
    <scope>NUCLEOTIDE SEQUENCE</scope>
    <source>
        <strain evidence="2">CGMCC 1.15082</strain>
    </source>
</reference>
<evidence type="ECO:0000313" key="3">
    <source>
        <dbReference type="Proteomes" id="UP000646478"/>
    </source>
</evidence>
<proteinExistence type="inferred from homology"/>
<sequence length="142" mass="16188">MTTQATTPQRATLAPQDRRERFLPTLFGNRLPLLIVAENAVYTFMQQLSPRDYGGGLWNFYEHEGQPLFLAPTSRPRFRIEGEITEYRGEVSAETAGIIATLFTFSHLSFRYESDLLARGYGRLYTYSTGHPEASEIFQAID</sequence>
<keyword evidence="3" id="KW-1185">Reference proteome</keyword>
<dbReference type="AlphaFoldDB" id="A0A916WMA6"/>
<dbReference type="InterPro" id="IPR042297">
    <property type="entry name" value="Antirestriction_sf"/>
</dbReference>
<dbReference type="Proteomes" id="UP000646478">
    <property type="component" value="Unassembled WGS sequence"/>
</dbReference>
<comment type="caution">
    <text evidence="2">The sequence shown here is derived from an EMBL/GenBank/DDBJ whole genome shotgun (WGS) entry which is preliminary data.</text>
</comment>
<gene>
    <name evidence="2" type="ORF">GCM10011491_44400</name>
</gene>
<dbReference type="Gene3D" id="3.30.70.3580">
    <property type="entry name" value="Antirestriction protein"/>
    <property type="match status" value="1"/>
</dbReference>
<accession>A0A916WMA6</accession>
<comment type="similarity">
    <text evidence="1">Belongs to the antirestriction protein family.</text>
</comment>
<organism evidence="2 3">
    <name type="scientific">Brucella endophytica</name>
    <dbReference type="NCBI Taxonomy" id="1963359"/>
    <lineage>
        <taxon>Bacteria</taxon>
        <taxon>Pseudomonadati</taxon>
        <taxon>Pseudomonadota</taxon>
        <taxon>Alphaproteobacteria</taxon>
        <taxon>Hyphomicrobiales</taxon>
        <taxon>Brucellaceae</taxon>
        <taxon>Brucella/Ochrobactrum group</taxon>
        <taxon>Brucella</taxon>
    </lineage>
</organism>
<evidence type="ECO:0000256" key="1">
    <source>
        <dbReference type="ARBA" id="ARBA00008618"/>
    </source>
</evidence>
<dbReference type="InterPro" id="IPR004914">
    <property type="entry name" value="Antirestrict"/>
</dbReference>
<name>A0A916WMA6_9HYPH</name>
<protein>
    <submittedName>
        <fullName evidence="2">Antirestriction protein</fullName>
    </submittedName>
</protein>
<dbReference type="EMBL" id="BMHH01000034">
    <property type="protein sequence ID" value="GGB11630.1"/>
    <property type="molecule type" value="Genomic_DNA"/>
</dbReference>